<evidence type="ECO:0000313" key="13">
    <source>
        <dbReference type="Proteomes" id="UP000272462"/>
    </source>
</evidence>
<dbReference type="InterPro" id="IPR027417">
    <property type="entry name" value="P-loop_NTPase"/>
</dbReference>
<sequence>MINNSIFLKSITDLKYRPLPQLSEIFLIGRSNVGKSSFINALVNNKKMALVSKTPGKTITLNYFLLNDSFYLVDSPGYGYMKKSLQVKKSVVKMINNFLQKNLDIKILFQFIDFKVGPTFLDMEIYRLLRQSHFTPYLILNKKDKVSSNKVINRFKKIRQIFEQLGYNEIPMYLLSCKTKDGLNNIMDLIYSKIDL</sequence>
<evidence type="ECO:0000256" key="2">
    <source>
        <dbReference type="ARBA" id="ARBA00009638"/>
    </source>
</evidence>
<dbReference type="CDD" id="cd01876">
    <property type="entry name" value="YihA_EngB"/>
    <property type="match status" value="1"/>
</dbReference>
<evidence type="ECO:0000313" key="12">
    <source>
        <dbReference type="EMBL" id="AYJ01427.1"/>
    </source>
</evidence>
<dbReference type="InterPro" id="IPR006073">
    <property type="entry name" value="GTP-bd"/>
</dbReference>
<dbReference type="RefSeq" id="WP_121464140.1">
    <property type="nucleotide sequence ID" value="NZ_CP025121.1"/>
</dbReference>
<dbReference type="Pfam" id="PF01926">
    <property type="entry name" value="MMR_HSR1"/>
    <property type="match status" value="1"/>
</dbReference>
<dbReference type="SUPFAM" id="SSF52540">
    <property type="entry name" value="P-loop containing nucleoside triphosphate hydrolases"/>
    <property type="match status" value="1"/>
</dbReference>
<dbReference type="PANTHER" id="PTHR11649">
    <property type="entry name" value="MSS1/TRME-RELATED GTP-BINDING PROTEIN"/>
    <property type="match status" value="1"/>
</dbReference>
<evidence type="ECO:0000256" key="10">
    <source>
        <dbReference type="HAMAP-Rule" id="MF_00321"/>
    </source>
</evidence>
<evidence type="ECO:0000256" key="7">
    <source>
        <dbReference type="ARBA" id="ARBA00023134"/>
    </source>
</evidence>
<evidence type="ECO:0000256" key="9">
    <source>
        <dbReference type="ARBA" id="ARBA00023306"/>
    </source>
</evidence>
<dbReference type="GO" id="GO:0000917">
    <property type="term" value="P:division septum assembly"/>
    <property type="evidence" value="ECO:0007669"/>
    <property type="project" value="UniProtKB-KW"/>
</dbReference>
<evidence type="ECO:0000256" key="1">
    <source>
        <dbReference type="ARBA" id="ARBA00001946"/>
    </source>
</evidence>
<dbReference type="NCBIfam" id="TIGR03598">
    <property type="entry name" value="GTPase_YsxC"/>
    <property type="match status" value="1"/>
</dbReference>
<dbReference type="PROSITE" id="PS51706">
    <property type="entry name" value="G_ENGB"/>
    <property type="match status" value="1"/>
</dbReference>
<dbReference type="HAMAP" id="MF_00321">
    <property type="entry name" value="GTPase_EngB"/>
    <property type="match status" value="1"/>
</dbReference>
<evidence type="ECO:0000256" key="3">
    <source>
        <dbReference type="ARBA" id="ARBA00022618"/>
    </source>
</evidence>
<comment type="function">
    <text evidence="10">Necessary for normal cell division and for the maintenance of normal septation.</text>
</comment>
<keyword evidence="13" id="KW-1185">Reference proteome</keyword>
<comment type="similarity">
    <text evidence="2 10">Belongs to the TRAFAC class TrmE-Era-EngA-EngB-Septin-like GTPase superfamily. EngB GTPase family.</text>
</comment>
<protein>
    <recommendedName>
        <fullName evidence="10">Probable GTP-binding protein EngB</fullName>
    </recommendedName>
</protein>
<evidence type="ECO:0000256" key="4">
    <source>
        <dbReference type="ARBA" id="ARBA00022723"/>
    </source>
</evidence>
<dbReference type="Proteomes" id="UP000272462">
    <property type="component" value="Chromosome"/>
</dbReference>
<dbReference type="KEGG" id="pzi:CWO85_02860"/>
<keyword evidence="8 10" id="KW-0717">Septation</keyword>
<keyword evidence="3 10" id="KW-0132">Cell division</keyword>
<name>A0A660HN05_ZIZJU</name>
<comment type="cofactor">
    <cofactor evidence="1">
        <name>Mg(2+)</name>
        <dbReference type="ChEBI" id="CHEBI:18420"/>
    </cofactor>
</comment>
<dbReference type="InterPro" id="IPR030393">
    <property type="entry name" value="G_ENGB_dom"/>
</dbReference>
<dbReference type="OrthoDB" id="9804921at2"/>
<evidence type="ECO:0000256" key="6">
    <source>
        <dbReference type="ARBA" id="ARBA00022842"/>
    </source>
</evidence>
<keyword evidence="9 10" id="KW-0131">Cell cycle</keyword>
<dbReference type="GO" id="GO:0046872">
    <property type="term" value="F:metal ion binding"/>
    <property type="evidence" value="ECO:0007669"/>
    <property type="project" value="UniProtKB-KW"/>
</dbReference>
<keyword evidence="4" id="KW-0479">Metal-binding</keyword>
<dbReference type="PANTHER" id="PTHR11649:SF13">
    <property type="entry name" value="ENGB-TYPE G DOMAIN-CONTAINING PROTEIN"/>
    <property type="match status" value="1"/>
</dbReference>
<dbReference type="InterPro" id="IPR019987">
    <property type="entry name" value="GTP-bd_ribosome_bio_YsxC"/>
</dbReference>
<gene>
    <name evidence="10" type="primary">engB</name>
    <name evidence="12" type="ORF">CWO85_02860</name>
</gene>
<proteinExistence type="inferred from homology"/>
<keyword evidence="5 10" id="KW-0547">Nucleotide-binding</keyword>
<dbReference type="Gene3D" id="3.40.50.300">
    <property type="entry name" value="P-loop containing nucleotide triphosphate hydrolases"/>
    <property type="match status" value="1"/>
</dbReference>
<dbReference type="AlphaFoldDB" id="A0A660HN05"/>
<dbReference type="EMBL" id="CP025121">
    <property type="protein sequence ID" value="AYJ01427.1"/>
    <property type="molecule type" value="Genomic_DNA"/>
</dbReference>
<keyword evidence="6" id="KW-0460">Magnesium</keyword>
<keyword evidence="7 10" id="KW-0342">GTP-binding</keyword>
<dbReference type="GO" id="GO:0005525">
    <property type="term" value="F:GTP binding"/>
    <property type="evidence" value="ECO:0007669"/>
    <property type="project" value="UniProtKB-UniRule"/>
</dbReference>
<accession>A0A660HN05</accession>
<feature type="domain" description="EngB-type G" evidence="11">
    <location>
        <begin position="21"/>
        <end position="196"/>
    </location>
</feature>
<evidence type="ECO:0000259" key="11">
    <source>
        <dbReference type="PROSITE" id="PS51706"/>
    </source>
</evidence>
<evidence type="ECO:0000256" key="8">
    <source>
        <dbReference type="ARBA" id="ARBA00023210"/>
    </source>
</evidence>
<organism evidence="12 13">
    <name type="scientific">Ziziphus jujuba witches'-broom phytoplasma</name>
    <dbReference type="NCBI Taxonomy" id="135727"/>
    <lineage>
        <taxon>Bacteria</taxon>
        <taxon>Bacillati</taxon>
        <taxon>Mycoplasmatota</taxon>
        <taxon>Mollicutes</taxon>
        <taxon>Acholeplasmatales</taxon>
        <taxon>Acholeplasmataceae</taxon>
        <taxon>Candidatus Phytoplasma</taxon>
        <taxon>16SrV (Elm yellows group)</taxon>
    </lineage>
</organism>
<reference evidence="12 13" key="1">
    <citation type="journal article" date="2018" name="BMC Genomics">
        <title>Comparative genome analysis of jujube witches'-broom Phytoplasma, an obligate pathogen that causes jujube witches'-broom disease.</title>
        <authorList>
            <person name="Wang J."/>
            <person name="Song L."/>
            <person name="Jiao Q."/>
            <person name="Yang S."/>
            <person name="Gao R."/>
            <person name="Lu X."/>
            <person name="Zhou G."/>
        </authorList>
    </citation>
    <scope>NUCLEOTIDE SEQUENCE [LARGE SCALE GENOMIC DNA]</scope>
    <source>
        <strain evidence="12">Jwb-nky</strain>
    </source>
</reference>
<evidence type="ECO:0000256" key="5">
    <source>
        <dbReference type="ARBA" id="ARBA00022741"/>
    </source>
</evidence>